<proteinExistence type="inferred from homology"/>
<dbReference type="InterPro" id="IPR022742">
    <property type="entry name" value="Hydrolase_4"/>
</dbReference>
<name>A0ABR6MDS9_MICEC</name>
<dbReference type="InterPro" id="IPR029058">
    <property type="entry name" value="AB_hydrolase_fold"/>
</dbReference>
<dbReference type="SUPFAM" id="SSF53474">
    <property type="entry name" value="alpha/beta-Hydrolases"/>
    <property type="match status" value="1"/>
</dbReference>
<dbReference type="PANTHER" id="PTHR22946">
    <property type="entry name" value="DIENELACTONE HYDROLASE DOMAIN-CONTAINING PROTEIN-RELATED"/>
    <property type="match status" value="1"/>
</dbReference>
<comment type="caution">
    <text evidence="4">The sequence shown here is derived from an EMBL/GenBank/DDBJ whole genome shotgun (WGS) entry which is preliminary data.</text>
</comment>
<evidence type="ECO:0000256" key="2">
    <source>
        <dbReference type="ARBA" id="ARBA00022801"/>
    </source>
</evidence>
<dbReference type="PIRSF" id="PIRSF037442">
    <property type="entry name" value="UCP037442_abhydr"/>
    <property type="match status" value="1"/>
</dbReference>
<protein>
    <submittedName>
        <fullName evidence="4">Alpha/beta hydrolase</fullName>
    </submittedName>
</protein>
<dbReference type="Proteomes" id="UP000618986">
    <property type="component" value="Unassembled WGS sequence"/>
</dbReference>
<dbReference type="Pfam" id="PF12146">
    <property type="entry name" value="Hydrolase_4"/>
    <property type="match status" value="1"/>
</dbReference>
<dbReference type="RefSeq" id="WP_184684796.1">
    <property type="nucleotide sequence ID" value="NZ_JACHJC010000001.1"/>
</dbReference>
<dbReference type="PANTHER" id="PTHR22946:SF9">
    <property type="entry name" value="POLYKETIDE TRANSFERASE AF380"/>
    <property type="match status" value="1"/>
</dbReference>
<dbReference type="InterPro" id="IPR017208">
    <property type="entry name" value="UCP037442_abhydr"/>
</dbReference>
<evidence type="ECO:0000259" key="3">
    <source>
        <dbReference type="Pfam" id="PF12146"/>
    </source>
</evidence>
<dbReference type="InterPro" id="IPR050261">
    <property type="entry name" value="FrsA_esterase"/>
</dbReference>
<feature type="domain" description="Serine aminopeptidase S33" evidence="3">
    <location>
        <begin position="30"/>
        <end position="152"/>
    </location>
</feature>
<reference evidence="4 5" key="1">
    <citation type="submission" date="2020-08" db="EMBL/GenBank/DDBJ databases">
        <title>Sequencing the genomes of 1000 actinobacteria strains.</title>
        <authorList>
            <person name="Klenk H.-P."/>
        </authorList>
    </citation>
    <scope>NUCLEOTIDE SEQUENCE [LARGE SCALE GENOMIC DNA]</scope>
    <source>
        <strain evidence="4 5">DSM 43036</strain>
    </source>
</reference>
<evidence type="ECO:0000313" key="5">
    <source>
        <dbReference type="Proteomes" id="UP000618986"/>
    </source>
</evidence>
<gene>
    <name evidence="4" type="ORF">FHU28_003078</name>
</gene>
<dbReference type="Gene3D" id="3.40.50.1820">
    <property type="entry name" value="alpha/beta hydrolase"/>
    <property type="match status" value="1"/>
</dbReference>
<dbReference type="GO" id="GO:0016787">
    <property type="term" value="F:hydrolase activity"/>
    <property type="evidence" value="ECO:0007669"/>
    <property type="project" value="UniProtKB-KW"/>
</dbReference>
<organism evidence="4 5">
    <name type="scientific">Micromonospora echinospora</name>
    <name type="common">Micromonospora purpurea</name>
    <dbReference type="NCBI Taxonomy" id="1877"/>
    <lineage>
        <taxon>Bacteria</taxon>
        <taxon>Bacillati</taxon>
        <taxon>Actinomycetota</taxon>
        <taxon>Actinomycetes</taxon>
        <taxon>Micromonosporales</taxon>
        <taxon>Micromonosporaceae</taxon>
        <taxon>Micromonospora</taxon>
    </lineage>
</organism>
<dbReference type="EMBL" id="JACHJC010000001">
    <property type="protein sequence ID" value="MBB5113239.1"/>
    <property type="molecule type" value="Genomic_DNA"/>
</dbReference>
<evidence type="ECO:0000313" key="4">
    <source>
        <dbReference type="EMBL" id="MBB5113239.1"/>
    </source>
</evidence>
<comment type="similarity">
    <text evidence="1">Belongs to the AB hydrolase superfamily.</text>
</comment>
<accession>A0ABR6MDS9</accession>
<keyword evidence="2 4" id="KW-0378">Hydrolase</keyword>
<keyword evidence="5" id="KW-1185">Reference proteome</keyword>
<evidence type="ECO:0000256" key="1">
    <source>
        <dbReference type="ARBA" id="ARBA00008645"/>
    </source>
</evidence>
<sequence>MDPTQEYVDRDGARLGVQSYPAPDRADAPAVVIWPAMGVPARFYRPFAEQLVHAGLAVHAVDLRGTGASSPRADRADRYGYAELVADVGAVRAWLAPSLADRRVLLLGHSLGAHVCLLHLAGDGGAGISGMVVVAAGLAYWRSYPPVRGLLTLAQTQVVAGAASLLGVWPGWGFGGRQTRGVIHDWAYTARHGRYPRLTGSDPESALASLRVPVLAVSVAGDNYVPESSLDHLCRKLVSAPVERLHLSAATGATVNHFAWARTENSLAGRVAHYAHQA</sequence>
<dbReference type="GeneID" id="300293646"/>